<protein>
    <recommendedName>
        <fullName evidence="10">Palmitoyltransferase</fullName>
        <ecNumber evidence="10">2.3.1.225</ecNumber>
    </recommendedName>
</protein>
<keyword evidence="3 10" id="KW-0812">Transmembrane</keyword>
<feature type="transmembrane region" description="Helical" evidence="10">
    <location>
        <begin position="129"/>
        <end position="149"/>
    </location>
</feature>
<dbReference type="GO" id="GO:0016020">
    <property type="term" value="C:membrane"/>
    <property type="evidence" value="ECO:0007669"/>
    <property type="project" value="UniProtKB-SubCell"/>
</dbReference>
<evidence type="ECO:0000256" key="4">
    <source>
        <dbReference type="ARBA" id="ARBA00022989"/>
    </source>
</evidence>
<dbReference type="EC" id="2.3.1.225" evidence="10"/>
<feature type="transmembrane region" description="Helical" evidence="10">
    <location>
        <begin position="264"/>
        <end position="291"/>
    </location>
</feature>
<evidence type="ECO:0000313" key="14">
    <source>
        <dbReference type="Proteomes" id="UP000823405"/>
    </source>
</evidence>
<evidence type="ECO:0000256" key="9">
    <source>
        <dbReference type="ARBA" id="ARBA00048048"/>
    </source>
</evidence>
<dbReference type="PROSITE" id="PS50216">
    <property type="entry name" value="DHHC"/>
    <property type="match status" value="1"/>
</dbReference>
<evidence type="ECO:0000313" key="13">
    <source>
        <dbReference type="EMBL" id="KAG0307109.1"/>
    </source>
</evidence>
<comment type="catalytic activity">
    <reaction evidence="9 10">
        <text>L-cysteinyl-[protein] + hexadecanoyl-CoA = S-hexadecanoyl-L-cysteinyl-[protein] + CoA</text>
        <dbReference type="Rhea" id="RHEA:36683"/>
        <dbReference type="Rhea" id="RHEA-COMP:10131"/>
        <dbReference type="Rhea" id="RHEA-COMP:11032"/>
        <dbReference type="ChEBI" id="CHEBI:29950"/>
        <dbReference type="ChEBI" id="CHEBI:57287"/>
        <dbReference type="ChEBI" id="CHEBI:57379"/>
        <dbReference type="ChEBI" id="CHEBI:74151"/>
        <dbReference type="EC" id="2.3.1.225"/>
    </reaction>
</comment>
<keyword evidence="8 10" id="KW-0012">Acyltransferase</keyword>
<evidence type="ECO:0000256" key="11">
    <source>
        <dbReference type="SAM" id="MobiDB-lite"/>
    </source>
</evidence>
<sequence>MSGLHPPAQGNGFNNEPNRTVAPTTTTTTTAVAAPAIPTTTATTTTTTSSGAVALEIGGYKVHPSALAPNTTITGSPSNTFTTMTAGQLAATLAANDSLRNSNNEHSNNNTNDPSGRRNTSDSGVISDLVVRMLPIALGSLVGYIVYVYNVRLCFDYILHFLNKPIQAGDQSTLFSRYQAMKQSTSLNNTNGREQSQDLEAAHEAPIATLSISKKDGSPRWCDLCQIVKPDRCHHCKECDQCVLRMDHHCPWVNSCIGYNNLKFFYLFILYASLLAIWVVSTTVPILVAAYSRCEQNNFFATWMQIDSAQRPSECVFDVQWAVITALSFFLAVFIMPLTAAHTVYILNNRTTIESLQDARSTFIRVQYRNVNPTSMYAPGVAPPRFNVVLVQPGESMWDRGSWNANWKGIMGPSWWLWFLPYANTPGDGIHEVYNEHLYERLVVAPQTGYGQPPVRPLGSSRGIDILDVTTSDIVTGSSVVEWRRRMGQA</sequence>
<feature type="compositionally biased region" description="Low complexity" evidence="11">
    <location>
        <begin position="20"/>
        <end position="48"/>
    </location>
</feature>
<evidence type="ECO:0000256" key="6">
    <source>
        <dbReference type="ARBA" id="ARBA00023139"/>
    </source>
</evidence>
<name>A0A9P6QY42_9FUNG</name>
<keyword evidence="5 10" id="KW-0472">Membrane</keyword>
<dbReference type="GO" id="GO:0006612">
    <property type="term" value="P:protein targeting to membrane"/>
    <property type="evidence" value="ECO:0007669"/>
    <property type="project" value="TreeGrafter"/>
</dbReference>
<evidence type="ECO:0000256" key="5">
    <source>
        <dbReference type="ARBA" id="ARBA00023136"/>
    </source>
</evidence>
<evidence type="ECO:0000256" key="3">
    <source>
        <dbReference type="ARBA" id="ARBA00022692"/>
    </source>
</evidence>
<proteinExistence type="inferred from homology"/>
<dbReference type="OrthoDB" id="9909019at2759"/>
<dbReference type="GO" id="GO:0005794">
    <property type="term" value="C:Golgi apparatus"/>
    <property type="evidence" value="ECO:0007669"/>
    <property type="project" value="TreeGrafter"/>
</dbReference>
<dbReference type="GO" id="GO:0019706">
    <property type="term" value="F:protein-cysteine S-palmitoyltransferase activity"/>
    <property type="evidence" value="ECO:0007669"/>
    <property type="project" value="UniProtKB-EC"/>
</dbReference>
<dbReference type="GO" id="GO:0005783">
    <property type="term" value="C:endoplasmic reticulum"/>
    <property type="evidence" value="ECO:0007669"/>
    <property type="project" value="TreeGrafter"/>
</dbReference>
<dbReference type="Proteomes" id="UP000823405">
    <property type="component" value="Unassembled WGS sequence"/>
</dbReference>
<evidence type="ECO:0000259" key="12">
    <source>
        <dbReference type="Pfam" id="PF01529"/>
    </source>
</evidence>
<evidence type="ECO:0000256" key="10">
    <source>
        <dbReference type="RuleBase" id="RU079119"/>
    </source>
</evidence>
<comment type="caution">
    <text evidence="13">The sequence shown here is derived from an EMBL/GenBank/DDBJ whole genome shotgun (WGS) entry which is preliminary data.</text>
</comment>
<feature type="region of interest" description="Disordered" evidence="11">
    <location>
        <begin position="1"/>
        <end position="48"/>
    </location>
</feature>
<evidence type="ECO:0000256" key="1">
    <source>
        <dbReference type="ARBA" id="ARBA00004141"/>
    </source>
</evidence>
<dbReference type="AlphaFoldDB" id="A0A9P6QY42"/>
<dbReference type="Pfam" id="PF01529">
    <property type="entry name" value="DHHC"/>
    <property type="match status" value="1"/>
</dbReference>
<evidence type="ECO:0000256" key="7">
    <source>
        <dbReference type="ARBA" id="ARBA00023288"/>
    </source>
</evidence>
<dbReference type="InterPro" id="IPR001594">
    <property type="entry name" value="Palmitoyltrfase_DHHC"/>
</dbReference>
<dbReference type="InterPro" id="IPR039859">
    <property type="entry name" value="PFA4/ZDH16/20/ERF2-like"/>
</dbReference>
<keyword evidence="6" id="KW-0564">Palmitate</keyword>
<keyword evidence="14" id="KW-1185">Reference proteome</keyword>
<keyword evidence="2 10" id="KW-0808">Transferase</keyword>
<evidence type="ECO:0000256" key="2">
    <source>
        <dbReference type="ARBA" id="ARBA00022679"/>
    </source>
</evidence>
<reference evidence="13" key="1">
    <citation type="journal article" date="2020" name="Fungal Divers.">
        <title>Resolving the Mortierellaceae phylogeny through synthesis of multi-gene phylogenetics and phylogenomics.</title>
        <authorList>
            <person name="Vandepol N."/>
            <person name="Liber J."/>
            <person name="Desiro A."/>
            <person name="Na H."/>
            <person name="Kennedy M."/>
            <person name="Barry K."/>
            <person name="Grigoriev I.V."/>
            <person name="Miller A.N."/>
            <person name="O'Donnell K."/>
            <person name="Stajich J.E."/>
            <person name="Bonito G."/>
        </authorList>
    </citation>
    <scope>NUCLEOTIDE SEQUENCE</scope>
    <source>
        <strain evidence="13">NVP60</strain>
    </source>
</reference>
<feature type="compositionally biased region" description="Low complexity" evidence="11">
    <location>
        <begin position="99"/>
        <end position="114"/>
    </location>
</feature>
<feature type="transmembrane region" description="Helical" evidence="10">
    <location>
        <begin position="321"/>
        <end position="347"/>
    </location>
</feature>
<feature type="domain" description="Palmitoyltransferase DHHC" evidence="12">
    <location>
        <begin position="218"/>
        <end position="357"/>
    </location>
</feature>
<gene>
    <name evidence="13" type="primary">PFA3_1</name>
    <name evidence="13" type="ORF">BGZ97_000510</name>
</gene>
<comment type="similarity">
    <text evidence="10">Belongs to the DHHC palmitoyltransferase family.</text>
</comment>
<feature type="region of interest" description="Disordered" evidence="11">
    <location>
        <begin position="99"/>
        <end position="121"/>
    </location>
</feature>
<comment type="subcellular location">
    <subcellularLocation>
        <location evidence="1">Membrane</location>
        <topology evidence="1">Multi-pass membrane protein</topology>
    </subcellularLocation>
</comment>
<dbReference type="PANTHER" id="PTHR22883">
    <property type="entry name" value="ZINC FINGER DHHC DOMAIN CONTAINING PROTEIN"/>
    <property type="match status" value="1"/>
</dbReference>
<keyword evidence="7" id="KW-0449">Lipoprotein</keyword>
<dbReference type="EMBL" id="JAAAIN010001093">
    <property type="protein sequence ID" value="KAG0307109.1"/>
    <property type="molecule type" value="Genomic_DNA"/>
</dbReference>
<keyword evidence="4 10" id="KW-1133">Transmembrane helix</keyword>
<accession>A0A9P6QY42</accession>
<organism evidence="13 14">
    <name type="scientific">Linnemannia gamsii</name>
    <dbReference type="NCBI Taxonomy" id="64522"/>
    <lineage>
        <taxon>Eukaryota</taxon>
        <taxon>Fungi</taxon>
        <taxon>Fungi incertae sedis</taxon>
        <taxon>Mucoromycota</taxon>
        <taxon>Mortierellomycotina</taxon>
        <taxon>Mortierellomycetes</taxon>
        <taxon>Mortierellales</taxon>
        <taxon>Mortierellaceae</taxon>
        <taxon>Linnemannia</taxon>
    </lineage>
</organism>
<comment type="domain">
    <text evidence="10">The DHHC domain is required for palmitoyltransferase activity.</text>
</comment>
<evidence type="ECO:0000256" key="8">
    <source>
        <dbReference type="ARBA" id="ARBA00023315"/>
    </source>
</evidence>